<dbReference type="Gene3D" id="1.50.10.10">
    <property type="match status" value="1"/>
</dbReference>
<dbReference type="InterPro" id="IPR001661">
    <property type="entry name" value="Glyco_hydro_37"/>
</dbReference>
<dbReference type="PANTHER" id="PTHR23403">
    <property type="entry name" value="TREHALASE"/>
    <property type="match status" value="1"/>
</dbReference>
<dbReference type="OrthoDB" id="47374at2759"/>
<proteinExistence type="inferred from homology"/>
<accession>A0A835QG31</accession>
<evidence type="ECO:0000313" key="7">
    <source>
        <dbReference type="Proteomes" id="UP000636800"/>
    </source>
</evidence>
<dbReference type="InterPro" id="IPR018232">
    <property type="entry name" value="Glyco_hydro_37_CS"/>
</dbReference>
<dbReference type="InterPro" id="IPR008928">
    <property type="entry name" value="6-hairpin_glycosidase_sf"/>
</dbReference>
<evidence type="ECO:0000256" key="1">
    <source>
        <dbReference type="ARBA" id="ARBA00005615"/>
    </source>
</evidence>
<dbReference type="GO" id="GO:0005993">
    <property type="term" value="P:trehalose catabolic process"/>
    <property type="evidence" value="ECO:0007669"/>
    <property type="project" value="TreeGrafter"/>
</dbReference>
<reference evidence="6 7" key="1">
    <citation type="journal article" date="2020" name="Nat. Food">
        <title>A phased Vanilla planifolia genome enables genetic improvement of flavour and production.</title>
        <authorList>
            <person name="Hasing T."/>
            <person name="Tang H."/>
            <person name="Brym M."/>
            <person name="Khazi F."/>
            <person name="Huang T."/>
            <person name="Chambers A.H."/>
        </authorList>
    </citation>
    <scope>NUCLEOTIDE SEQUENCE [LARGE SCALE GENOMIC DNA]</scope>
    <source>
        <tissue evidence="6">Leaf</tissue>
    </source>
</reference>
<organism evidence="6 7">
    <name type="scientific">Vanilla planifolia</name>
    <name type="common">Vanilla</name>
    <dbReference type="NCBI Taxonomy" id="51239"/>
    <lineage>
        <taxon>Eukaryota</taxon>
        <taxon>Viridiplantae</taxon>
        <taxon>Streptophyta</taxon>
        <taxon>Embryophyta</taxon>
        <taxon>Tracheophyta</taxon>
        <taxon>Spermatophyta</taxon>
        <taxon>Magnoliopsida</taxon>
        <taxon>Liliopsida</taxon>
        <taxon>Asparagales</taxon>
        <taxon>Orchidaceae</taxon>
        <taxon>Vanilloideae</taxon>
        <taxon>Vanilleae</taxon>
        <taxon>Vanilla</taxon>
    </lineage>
</organism>
<comment type="catalytic activity">
    <reaction evidence="4">
        <text>alpha,alpha-trehalose + H2O = alpha-D-glucose + beta-D-glucose</text>
        <dbReference type="Rhea" id="RHEA:32675"/>
        <dbReference type="ChEBI" id="CHEBI:15377"/>
        <dbReference type="ChEBI" id="CHEBI:15903"/>
        <dbReference type="ChEBI" id="CHEBI:16551"/>
        <dbReference type="ChEBI" id="CHEBI:17925"/>
        <dbReference type="EC" id="3.2.1.28"/>
    </reaction>
</comment>
<evidence type="ECO:0000256" key="3">
    <source>
        <dbReference type="ARBA" id="ARBA00023295"/>
    </source>
</evidence>
<feature type="chain" id="PRO_5032849436" description="Trehalase" evidence="5">
    <location>
        <begin position="23"/>
        <end position="591"/>
    </location>
</feature>
<dbReference type="PROSITE" id="PS00928">
    <property type="entry name" value="TREHALASE_2"/>
    <property type="match status" value="1"/>
</dbReference>
<dbReference type="PRINTS" id="PR00744">
    <property type="entry name" value="GLHYDRLASE37"/>
</dbReference>
<keyword evidence="2 4" id="KW-0378">Hydrolase</keyword>
<keyword evidence="3 4" id="KW-0326">Glycosidase</keyword>
<dbReference type="InterPro" id="IPR012341">
    <property type="entry name" value="6hp_glycosidase-like_sf"/>
</dbReference>
<dbReference type="Proteomes" id="UP000636800">
    <property type="component" value="Chromosome 7"/>
</dbReference>
<dbReference type="EMBL" id="JADCNL010000007">
    <property type="protein sequence ID" value="KAG0472595.1"/>
    <property type="molecule type" value="Genomic_DNA"/>
</dbReference>
<name>A0A835QG31_VANPL</name>
<protein>
    <recommendedName>
        <fullName evidence="4">Trehalase</fullName>
        <ecNumber evidence="4">3.2.1.28</ecNumber>
    </recommendedName>
    <alternativeName>
        <fullName evidence="4">Alpha-trehalose glucohydrolase</fullName>
    </alternativeName>
</protein>
<dbReference type="AlphaFoldDB" id="A0A835QG31"/>
<dbReference type="SUPFAM" id="SSF48208">
    <property type="entry name" value="Six-hairpin glycosidases"/>
    <property type="match status" value="1"/>
</dbReference>
<dbReference type="Pfam" id="PF01204">
    <property type="entry name" value="Trehalase"/>
    <property type="match status" value="1"/>
</dbReference>
<gene>
    <name evidence="6" type="ORF">HPP92_014452</name>
</gene>
<evidence type="ECO:0000256" key="2">
    <source>
        <dbReference type="ARBA" id="ARBA00022801"/>
    </source>
</evidence>
<dbReference type="EC" id="3.2.1.28" evidence="4"/>
<feature type="signal peptide" evidence="5">
    <location>
        <begin position="1"/>
        <end position="22"/>
    </location>
</feature>
<dbReference type="GO" id="GO:0004555">
    <property type="term" value="F:alpha,alpha-trehalase activity"/>
    <property type="evidence" value="ECO:0007669"/>
    <property type="project" value="UniProtKB-EC"/>
</dbReference>
<keyword evidence="7" id="KW-1185">Reference proteome</keyword>
<evidence type="ECO:0000313" key="6">
    <source>
        <dbReference type="EMBL" id="KAG0472595.1"/>
    </source>
</evidence>
<dbReference type="PANTHER" id="PTHR23403:SF1">
    <property type="entry name" value="TREHALASE"/>
    <property type="match status" value="1"/>
</dbReference>
<sequence>MPSLRFLFNLFYFIFFSTLLSAAMSSAAAGDCAVGPTESSVPLVSFLQRLQSEALKTFGPKSFDPKLYVDLPLKQDLVVTEEAFAKLQRVNGTITLSELEKFVNSFFGKVGDDLVYEEPKDFVLEPEEFLPKVKNPKVRAWALQVHSIWKNLSRRVSDDVREWPERHTLLPLPEPVVIPGSRFREIYYWDSYWIVRGLLVSKMYDTAKAVVNNLLWLIEVYGHVLNGARVYYSNRSQPPLLTSMVREIYMKTGDLVFAKKALPLLIKEHLFWNSGFHRVVIQDLQGREHSLSRHYAFWDTPRPESATIDKESASKLPSDSDKEAFYRQVASAAETGWDFSSRWMRDSSDLTTLSATSIIPVDLNAYLYKMELDLAFLAKKVGDATISKNFKEASNARLQAMTSILWNAEMNQWLDYWLSSCARDCEDKHQFDARNQNDKIFASNFIPLWTWNHKSDTSKHEIKVENILESFQKSGLLRDAGISTSLLNSSQQWDFPNGWAPLQHVIIEGFANSGSKAARSLAEDMAVRWIKTNYVAFVITGAMHEKYDVQACGKVGGGGEYKPQTGFGWSNGVVLALLEEFGWPQDRELEC</sequence>
<evidence type="ECO:0000256" key="4">
    <source>
        <dbReference type="RuleBase" id="RU361180"/>
    </source>
</evidence>
<comment type="caution">
    <text evidence="6">The sequence shown here is derived from an EMBL/GenBank/DDBJ whole genome shotgun (WGS) entry which is preliminary data.</text>
</comment>
<evidence type="ECO:0000256" key="5">
    <source>
        <dbReference type="SAM" id="SignalP"/>
    </source>
</evidence>
<comment type="similarity">
    <text evidence="1 4">Belongs to the glycosyl hydrolase 37 family.</text>
</comment>
<keyword evidence="5" id="KW-0732">Signal</keyword>